<evidence type="ECO:0000256" key="4">
    <source>
        <dbReference type="SAM" id="MobiDB-lite"/>
    </source>
</evidence>
<keyword evidence="5" id="KW-0732">Signal</keyword>
<dbReference type="RefSeq" id="WP_188541637.1">
    <property type="nucleotide sequence ID" value="NZ_BMFT01000003.1"/>
</dbReference>
<reference evidence="8" key="1">
    <citation type="journal article" date="2019" name="Int. J. Syst. Evol. Microbiol.">
        <title>The Global Catalogue of Microorganisms (GCM) 10K type strain sequencing project: providing services to taxonomists for standard genome sequencing and annotation.</title>
        <authorList>
            <consortium name="The Broad Institute Genomics Platform"/>
            <consortium name="The Broad Institute Genome Sequencing Center for Infectious Disease"/>
            <person name="Wu L."/>
            <person name="Ma J."/>
        </authorList>
    </citation>
    <scope>NUCLEOTIDE SEQUENCE [LARGE SCALE GENOMIC DNA]</scope>
    <source>
        <strain evidence="8">CGMCC 1.12769</strain>
    </source>
</reference>
<evidence type="ECO:0000256" key="1">
    <source>
        <dbReference type="ARBA" id="ARBA00005336"/>
    </source>
</evidence>
<dbReference type="PANTHER" id="PTHR30480:SF16">
    <property type="entry name" value="GLYCOSIDE HYDROLASE FAMILY 3 DOMAIN PROTEIN"/>
    <property type="match status" value="1"/>
</dbReference>
<evidence type="ECO:0000256" key="2">
    <source>
        <dbReference type="ARBA" id="ARBA00022801"/>
    </source>
</evidence>
<feature type="domain" description="Glycoside hydrolase family 3 N-terminal" evidence="6">
    <location>
        <begin position="71"/>
        <end position="392"/>
    </location>
</feature>
<name>A0ABQ1YQR8_9BACL</name>
<dbReference type="GO" id="GO:0016787">
    <property type="term" value="F:hydrolase activity"/>
    <property type="evidence" value="ECO:0007669"/>
    <property type="project" value="UniProtKB-KW"/>
</dbReference>
<dbReference type="InterPro" id="IPR036962">
    <property type="entry name" value="Glyco_hydro_3_N_sf"/>
</dbReference>
<dbReference type="InterPro" id="IPR001764">
    <property type="entry name" value="Glyco_hydro_3_N"/>
</dbReference>
<feature type="region of interest" description="Disordered" evidence="4">
    <location>
        <begin position="28"/>
        <end position="58"/>
    </location>
</feature>
<feature type="chain" id="PRO_5045949210" evidence="5">
    <location>
        <begin position="24"/>
        <end position="426"/>
    </location>
</feature>
<evidence type="ECO:0000313" key="8">
    <source>
        <dbReference type="Proteomes" id="UP000659344"/>
    </source>
</evidence>
<feature type="compositionally biased region" description="Low complexity" evidence="4">
    <location>
        <begin position="45"/>
        <end position="58"/>
    </location>
</feature>
<dbReference type="Gene3D" id="3.20.20.300">
    <property type="entry name" value="Glycoside hydrolase, family 3, N-terminal domain"/>
    <property type="match status" value="1"/>
</dbReference>
<feature type="compositionally biased region" description="Polar residues" evidence="4">
    <location>
        <begin position="28"/>
        <end position="41"/>
    </location>
</feature>
<proteinExistence type="inferred from homology"/>
<keyword evidence="8" id="KW-1185">Reference proteome</keyword>
<dbReference type="InterPro" id="IPR050226">
    <property type="entry name" value="NagZ_Beta-hexosaminidase"/>
</dbReference>
<dbReference type="Proteomes" id="UP000659344">
    <property type="component" value="Unassembled WGS sequence"/>
</dbReference>
<gene>
    <name evidence="7" type="ORF">GCM10008013_39920</name>
</gene>
<comment type="caution">
    <text evidence="7">The sequence shown here is derived from an EMBL/GenBank/DDBJ whole genome shotgun (WGS) entry which is preliminary data.</text>
</comment>
<dbReference type="NCBIfam" id="NF003740">
    <property type="entry name" value="PRK05337.1"/>
    <property type="match status" value="1"/>
</dbReference>
<keyword evidence="2 7" id="KW-0378">Hydrolase</keyword>
<evidence type="ECO:0000256" key="3">
    <source>
        <dbReference type="ARBA" id="ARBA00023295"/>
    </source>
</evidence>
<keyword evidence="3" id="KW-0326">Glycosidase</keyword>
<comment type="similarity">
    <text evidence="1">Belongs to the glycosyl hydrolase 3 family.</text>
</comment>
<dbReference type="SUPFAM" id="SSF51445">
    <property type="entry name" value="(Trans)glycosidases"/>
    <property type="match status" value="1"/>
</dbReference>
<dbReference type="PROSITE" id="PS51257">
    <property type="entry name" value="PROKAR_LIPOPROTEIN"/>
    <property type="match status" value="1"/>
</dbReference>
<dbReference type="PANTHER" id="PTHR30480">
    <property type="entry name" value="BETA-HEXOSAMINIDASE-RELATED"/>
    <property type="match status" value="1"/>
</dbReference>
<dbReference type="EMBL" id="BMFT01000003">
    <property type="protein sequence ID" value="GGH34281.1"/>
    <property type="molecule type" value="Genomic_DNA"/>
</dbReference>
<evidence type="ECO:0000259" key="6">
    <source>
        <dbReference type="Pfam" id="PF00933"/>
    </source>
</evidence>
<accession>A0ABQ1YQR8</accession>
<dbReference type="InterPro" id="IPR019800">
    <property type="entry name" value="Glyco_hydro_3_AS"/>
</dbReference>
<dbReference type="PROSITE" id="PS00775">
    <property type="entry name" value="GLYCOSYL_HYDROL_F3"/>
    <property type="match status" value="1"/>
</dbReference>
<dbReference type="Pfam" id="PF00933">
    <property type="entry name" value="Glyco_hydro_3"/>
    <property type="match status" value="1"/>
</dbReference>
<protein>
    <submittedName>
        <fullName evidence="7">Glycoside hydrolase family 3</fullName>
    </submittedName>
</protein>
<feature type="signal peptide" evidence="5">
    <location>
        <begin position="1"/>
        <end position="23"/>
    </location>
</feature>
<dbReference type="InterPro" id="IPR017853">
    <property type="entry name" value="GH"/>
</dbReference>
<evidence type="ECO:0000313" key="7">
    <source>
        <dbReference type="EMBL" id="GGH34281.1"/>
    </source>
</evidence>
<evidence type="ECO:0000256" key="5">
    <source>
        <dbReference type="SAM" id="SignalP"/>
    </source>
</evidence>
<organism evidence="7 8">
    <name type="scientific">Paenibacillus segetis</name>
    <dbReference type="NCBI Taxonomy" id="1325360"/>
    <lineage>
        <taxon>Bacteria</taxon>
        <taxon>Bacillati</taxon>
        <taxon>Bacillota</taxon>
        <taxon>Bacilli</taxon>
        <taxon>Bacillales</taxon>
        <taxon>Paenibacillaceae</taxon>
        <taxon>Paenibacillus</taxon>
    </lineage>
</organism>
<sequence>MRYALRVCLLVILSVGLMVGCSSQNNPSGMVKPTPSNSQDPQGGEVTEPTPTEPSELTDPIKEQLKTLSTAEKVGQLVLVGMEGTKPDSSALELIETYQVGGFIFYKDNIKDSASALSLFNELKLANVNADHSIPLFMSVDEEGGRVTRMPKEFTKVPTAAKIGEAGSTELANGIGQAIGTQLSGFGLNMDFAPVLDVNSNPDNPVIGDRSYGDTAEIVSEMGIAAMKGLDSQGVVPVVKHFPGHGDTSVDSHLGLPVVNHGIDRLRNLELRPFKDAIAEGVDVVMIAHLLMPKLDPDHPASFSKIVINDLLREELGFEGVVISDDMTMGAIAEHYEIGEVAVQFIQAGGNIVLIGHDYEKERAVINALTEAVEQGTISEDMLDERVYAILKLKQKYQLSDEPAKGPDVKEINAELSRLLKDYGLK</sequence>